<gene>
    <name evidence="3" type="ORF">VTJ49DRAFT_7148</name>
</gene>
<feature type="transmembrane region" description="Helical" evidence="2">
    <location>
        <begin position="82"/>
        <end position="105"/>
    </location>
</feature>
<feature type="compositionally biased region" description="Gly residues" evidence="1">
    <location>
        <begin position="257"/>
        <end position="269"/>
    </location>
</feature>
<proteinExistence type="predicted"/>
<organism evidence="3 4">
    <name type="scientific">Humicola insolens</name>
    <name type="common">Soft-rot fungus</name>
    <dbReference type="NCBI Taxonomy" id="85995"/>
    <lineage>
        <taxon>Eukaryota</taxon>
        <taxon>Fungi</taxon>
        <taxon>Dikarya</taxon>
        <taxon>Ascomycota</taxon>
        <taxon>Pezizomycotina</taxon>
        <taxon>Sordariomycetes</taxon>
        <taxon>Sordariomycetidae</taxon>
        <taxon>Sordariales</taxon>
        <taxon>Chaetomiaceae</taxon>
        <taxon>Mycothermus</taxon>
    </lineage>
</organism>
<dbReference type="Proteomes" id="UP001583172">
    <property type="component" value="Unassembled WGS sequence"/>
</dbReference>
<dbReference type="EMBL" id="JAZGSY010000079">
    <property type="protein sequence ID" value="KAL1841311.1"/>
    <property type="molecule type" value="Genomic_DNA"/>
</dbReference>
<keyword evidence="4" id="KW-1185">Reference proteome</keyword>
<keyword evidence="2" id="KW-0812">Transmembrane</keyword>
<feature type="region of interest" description="Disordered" evidence="1">
    <location>
        <begin position="250"/>
        <end position="360"/>
    </location>
</feature>
<feature type="region of interest" description="Disordered" evidence="1">
    <location>
        <begin position="476"/>
        <end position="506"/>
    </location>
</feature>
<evidence type="ECO:0000313" key="3">
    <source>
        <dbReference type="EMBL" id="KAL1841311.1"/>
    </source>
</evidence>
<reference evidence="3 4" key="1">
    <citation type="journal article" date="2024" name="Commun. Biol.">
        <title>Comparative genomic analysis of thermophilic fungi reveals convergent evolutionary adaptations and gene losses.</title>
        <authorList>
            <person name="Steindorff A.S."/>
            <person name="Aguilar-Pontes M.V."/>
            <person name="Robinson A.J."/>
            <person name="Andreopoulos B."/>
            <person name="LaButti K."/>
            <person name="Kuo A."/>
            <person name="Mondo S."/>
            <person name="Riley R."/>
            <person name="Otillar R."/>
            <person name="Haridas S."/>
            <person name="Lipzen A."/>
            <person name="Grimwood J."/>
            <person name="Schmutz J."/>
            <person name="Clum A."/>
            <person name="Reid I.D."/>
            <person name="Moisan M.C."/>
            <person name="Butler G."/>
            <person name="Nguyen T.T.M."/>
            <person name="Dewar K."/>
            <person name="Conant G."/>
            <person name="Drula E."/>
            <person name="Henrissat B."/>
            <person name="Hansel C."/>
            <person name="Singer S."/>
            <person name="Hutchinson M.I."/>
            <person name="de Vries R.P."/>
            <person name="Natvig D.O."/>
            <person name="Powell A.J."/>
            <person name="Tsang A."/>
            <person name="Grigoriev I.V."/>
        </authorList>
    </citation>
    <scope>NUCLEOTIDE SEQUENCE [LARGE SCALE GENOMIC DNA]</scope>
    <source>
        <strain evidence="3 4">CBS 620.91</strain>
    </source>
</reference>
<feature type="region of interest" description="Disordered" evidence="1">
    <location>
        <begin position="374"/>
        <end position="393"/>
    </location>
</feature>
<evidence type="ECO:0000256" key="2">
    <source>
        <dbReference type="SAM" id="Phobius"/>
    </source>
</evidence>
<feature type="transmembrane region" description="Helical" evidence="2">
    <location>
        <begin position="163"/>
        <end position="182"/>
    </location>
</feature>
<name>A0ABR3VHU9_HUMIN</name>
<feature type="compositionally biased region" description="Polar residues" evidence="1">
    <location>
        <begin position="313"/>
        <end position="333"/>
    </location>
</feature>
<feature type="transmembrane region" description="Helical" evidence="2">
    <location>
        <begin position="20"/>
        <end position="40"/>
    </location>
</feature>
<keyword evidence="2" id="KW-0472">Membrane</keyword>
<feature type="compositionally biased region" description="Polar residues" evidence="1">
    <location>
        <begin position="488"/>
        <end position="498"/>
    </location>
</feature>
<sequence>MLAKRGTLVPPWYHASDTTLTGLLVAAFFYGASVAVAAFVSAKAVRQLTKRWRHNRRAKFYIVMILANRLSLIMYNPSRERWLKVSLAVAIGIINVSVFIVWIPARLQISPEWVFANEVWDRTEKAIYAVIDMALNVYFMWLVKTKLVAGGLKQYTVLWKYNVVMVCLSISLDIMLIGMMSLPDDAVYVQVHPLVYLTKLNIEINMANLIGKVVKRSTESHSNIPSADVWRPHLAQCTFDHEWLGTAKNFMVSPPTRGGGGGGGGGGNPGQDDIDLEACGNTKNTATHHDATRPRSSTKGPLDDDPGLHPTSGPVSGSAPRSTSPAMSMSRSPVRSPAPHVTGKRIPSSAPSTPRLGPKDFSFLLRPEIYHPLTQANVPPPFRNPPDPPPAPDTPIDELIAHGHFRAAAIAAARALTSPPGDDTTPEGPLDPTDHRRIFHLFYTRLACLTLIDATPLAAQEVKALGDLHSAFYYYSPTPTHPPADDGGSTTKQKSGPPQQQQQQQHLVPWPLRVLAIRLQALGFGDPRRAVMSYYELAREARTRLAAAVAAEAEAEAAVWRERLVDLGVRVAGALAEMDDLAGAVEHLRTLPRGSGAGSSGGMERMREALLWLQLGDVQAARACLALEACPGGDDDAAEGGAEGRRDVAERVVDALCDMADGEYETALGKWTALREEQAGKEDEMGRVLLEEMVEAGRSSHTLLFNLSTMYELCTDRSRGLKARLAEKVALNGDRTAGWEKTNADFKL</sequence>
<dbReference type="PANTHER" id="PTHR35179">
    <property type="entry name" value="PROTEIN CBG02620"/>
    <property type="match status" value="1"/>
</dbReference>
<evidence type="ECO:0000256" key="1">
    <source>
        <dbReference type="SAM" id="MobiDB-lite"/>
    </source>
</evidence>
<dbReference type="PANTHER" id="PTHR35179:SF1">
    <property type="entry name" value="INTEGRAL MEMBRANE PROTEIN"/>
    <property type="match status" value="1"/>
</dbReference>
<feature type="transmembrane region" description="Helical" evidence="2">
    <location>
        <begin position="126"/>
        <end position="143"/>
    </location>
</feature>
<accession>A0ABR3VHU9</accession>
<evidence type="ECO:0000313" key="4">
    <source>
        <dbReference type="Proteomes" id="UP001583172"/>
    </source>
</evidence>
<feature type="compositionally biased region" description="Pro residues" evidence="1">
    <location>
        <begin position="378"/>
        <end position="393"/>
    </location>
</feature>
<comment type="caution">
    <text evidence="3">The sequence shown here is derived from an EMBL/GenBank/DDBJ whole genome shotgun (WGS) entry which is preliminary data.</text>
</comment>
<keyword evidence="2" id="KW-1133">Transmembrane helix</keyword>
<protein>
    <submittedName>
        <fullName evidence="3">Uncharacterized protein</fullName>
    </submittedName>
</protein>